<feature type="transmembrane region" description="Helical" evidence="1">
    <location>
        <begin position="235"/>
        <end position="255"/>
    </location>
</feature>
<sequence length="542" mass="62008">MASLTITGSETDNIERLDRLLDEVLERRKQPEDQYEIAAILESLGWNDSRVSRTFGFEDVFELASDLWHRSRSRVLYSPFAKAEAMTFWQLFTQLIRTFLRGVIFAFPMAVSVFSMLTLKFSLWSYENLSVELATAIAIGTIFSFVTVGGFTQAIARRGFFYMIQGYYNMARRVTFRFIGLGFIVCVLLSAGFFMLNMIIQMFPFRMVAIIILYFFFLNTIWLSVTVMYILKKELLFTGLIIFGVGVVYVLFKLLGINIMFAQLVSLSLVSIVSILSVVWLFKRAEKRAERGIQPQLPKMSVTLYSTMPYFIYGLLYFALLYADRVMAWSTNNEYTMPYLIWFRGEYELGLDFALLVLIVPMGIAEVVLTKLMMDIEVSQKSYWGDETDKMNRTFERLYYRRLLVIGGIAAASAAGLYYSLYALLNFLQIPLGRTLFAAGPDGGIGLTHLVFLLALAAYVFLSVALMNAVILFSLSQPFLVLRDIWPSFLVNVVTGFLMSRWFGYEYAAVGLLLGSVLFMILSTRSVRKVFRHLDFYLYAAS</sequence>
<keyword evidence="1" id="KW-0812">Transmembrane</keyword>
<dbReference type="AlphaFoldDB" id="A0A9W5W6I5"/>
<keyword evidence="1" id="KW-1133">Transmembrane helix</keyword>
<evidence type="ECO:0000313" key="3">
    <source>
        <dbReference type="Proteomes" id="UP000053750"/>
    </source>
</evidence>
<feature type="transmembrane region" description="Helical" evidence="1">
    <location>
        <begin position="403"/>
        <end position="425"/>
    </location>
</feature>
<feature type="transmembrane region" description="Helical" evidence="1">
    <location>
        <begin position="302"/>
        <end position="323"/>
    </location>
</feature>
<dbReference type="Proteomes" id="UP000053750">
    <property type="component" value="Unassembled WGS sequence"/>
</dbReference>
<feature type="transmembrane region" description="Helical" evidence="1">
    <location>
        <begin position="353"/>
        <end position="374"/>
    </location>
</feature>
<dbReference type="EMBL" id="JFHU01000213">
    <property type="protein sequence ID" value="EXX85726.1"/>
    <property type="molecule type" value="Genomic_DNA"/>
</dbReference>
<feature type="transmembrane region" description="Helical" evidence="1">
    <location>
        <begin position="133"/>
        <end position="156"/>
    </location>
</feature>
<dbReference type="RefSeq" id="WP_036584944.1">
    <property type="nucleotide sequence ID" value="NZ_KK082213.1"/>
</dbReference>
<reference evidence="2 3" key="1">
    <citation type="submission" date="2014-02" db="EMBL/GenBank/DDBJ databases">
        <title>Genome sequence of Paenibacillus darwinianus reveals adaptive mechanisms for survival in Antarctic soils.</title>
        <authorList>
            <person name="Dsouza M."/>
            <person name="Taylor M.W."/>
            <person name="Turner S.J."/>
            <person name="Aislabie J."/>
        </authorList>
    </citation>
    <scope>NUCLEOTIDE SEQUENCE [LARGE SCALE GENOMIC DNA]</scope>
    <source>
        <strain evidence="2 3">CE1</strain>
    </source>
</reference>
<keyword evidence="1" id="KW-0472">Membrane</keyword>
<organism evidence="2 3">
    <name type="scientific">Paenibacillus darwinianus</name>
    <dbReference type="NCBI Taxonomy" id="1380763"/>
    <lineage>
        <taxon>Bacteria</taxon>
        <taxon>Bacillati</taxon>
        <taxon>Bacillota</taxon>
        <taxon>Bacilli</taxon>
        <taxon>Bacillales</taxon>
        <taxon>Paenibacillaceae</taxon>
        <taxon>Paenibacillus</taxon>
    </lineage>
</organism>
<feature type="transmembrane region" description="Helical" evidence="1">
    <location>
        <begin position="445"/>
        <end position="473"/>
    </location>
</feature>
<evidence type="ECO:0000256" key="1">
    <source>
        <dbReference type="SAM" id="Phobius"/>
    </source>
</evidence>
<name>A0A9W5W6I5_9BACL</name>
<feature type="transmembrane region" description="Helical" evidence="1">
    <location>
        <begin position="205"/>
        <end position="223"/>
    </location>
</feature>
<feature type="transmembrane region" description="Helical" evidence="1">
    <location>
        <begin position="176"/>
        <end position="199"/>
    </location>
</feature>
<keyword evidence="3" id="KW-1185">Reference proteome</keyword>
<feature type="transmembrane region" description="Helical" evidence="1">
    <location>
        <begin position="505"/>
        <end position="522"/>
    </location>
</feature>
<comment type="caution">
    <text evidence="2">The sequence shown here is derived from an EMBL/GenBank/DDBJ whole genome shotgun (WGS) entry which is preliminary data.</text>
</comment>
<proteinExistence type="predicted"/>
<gene>
    <name evidence="2" type="ORF">BG53_07745</name>
</gene>
<evidence type="ECO:0000313" key="2">
    <source>
        <dbReference type="EMBL" id="EXX85726.1"/>
    </source>
</evidence>
<feature type="transmembrane region" description="Helical" evidence="1">
    <location>
        <begin position="99"/>
        <end position="121"/>
    </location>
</feature>
<protein>
    <submittedName>
        <fullName evidence="2">Uncharacterized protein</fullName>
    </submittedName>
</protein>
<feature type="transmembrane region" description="Helical" evidence="1">
    <location>
        <begin position="261"/>
        <end position="282"/>
    </location>
</feature>
<accession>A0A9W5W6I5</accession>
<dbReference type="OrthoDB" id="442385at2"/>
<feature type="transmembrane region" description="Helical" evidence="1">
    <location>
        <begin position="480"/>
        <end position="499"/>
    </location>
</feature>